<dbReference type="EMBL" id="BPRB01000278">
    <property type="protein sequence ID" value="GJE62158.1"/>
    <property type="molecule type" value="Genomic_DNA"/>
</dbReference>
<dbReference type="Pfam" id="PF00027">
    <property type="entry name" value="cNMP_binding"/>
    <property type="match status" value="1"/>
</dbReference>
<dbReference type="Proteomes" id="UP001055057">
    <property type="component" value="Unassembled WGS sequence"/>
</dbReference>
<dbReference type="RefSeq" id="WP_238184798.1">
    <property type="nucleotide sequence ID" value="NZ_BPRB01000278.1"/>
</dbReference>
<accession>A0ABQ4U3V2</accession>
<keyword evidence="2" id="KW-0238">DNA-binding</keyword>
<dbReference type="SMART" id="SM00419">
    <property type="entry name" value="HTH_CRP"/>
    <property type="match status" value="1"/>
</dbReference>
<dbReference type="InterPro" id="IPR014710">
    <property type="entry name" value="RmlC-like_jellyroll"/>
</dbReference>
<dbReference type="InterPro" id="IPR036388">
    <property type="entry name" value="WH-like_DNA-bd_sf"/>
</dbReference>
<dbReference type="InterPro" id="IPR018490">
    <property type="entry name" value="cNMP-bd_dom_sf"/>
</dbReference>
<dbReference type="SUPFAM" id="SSF51206">
    <property type="entry name" value="cAMP-binding domain-like"/>
    <property type="match status" value="1"/>
</dbReference>
<dbReference type="SUPFAM" id="SSF46785">
    <property type="entry name" value="Winged helix' DNA-binding domain"/>
    <property type="match status" value="1"/>
</dbReference>
<gene>
    <name evidence="5" type="ORF">MPOCJGCO_4288</name>
</gene>
<dbReference type="Gene3D" id="1.10.10.10">
    <property type="entry name" value="Winged helix-like DNA-binding domain superfamily/Winged helix DNA-binding domain"/>
    <property type="match status" value="1"/>
</dbReference>
<reference evidence="5" key="1">
    <citation type="journal article" date="2021" name="Front. Microbiol.">
        <title>Comprehensive Comparative Genomics and Phenotyping of Methylobacterium Species.</title>
        <authorList>
            <person name="Alessa O."/>
            <person name="Ogura Y."/>
            <person name="Fujitani Y."/>
            <person name="Takami H."/>
            <person name="Hayashi T."/>
            <person name="Sahin N."/>
            <person name="Tani A."/>
        </authorList>
    </citation>
    <scope>NUCLEOTIDE SEQUENCE</scope>
    <source>
        <strain evidence="5">DSM 23632</strain>
    </source>
</reference>
<sequence>MPGAREGPPLPMRPVLGEAGIVLAAIERQRMVPARTDLLRQGETPAVAHILLTGHTCRFRTLRDGRRQILAILVPGDLCDLEAVLGARADYGVSALTACTVGEIPCRRLADDTDAAMRAALWRHLLQDAAIAREWLVGMGRRNAQERLAHLFCELRVRLEAVGLAGTDFYETRITQVELADALGLTSVHVNRTLQELREAGLIRLANGRLTILDVPALERLAGFDPAYLRPGRALPEAERISLTSPPAAWR</sequence>
<evidence type="ECO:0000256" key="1">
    <source>
        <dbReference type="ARBA" id="ARBA00023015"/>
    </source>
</evidence>
<evidence type="ECO:0000313" key="6">
    <source>
        <dbReference type="Proteomes" id="UP001055057"/>
    </source>
</evidence>
<dbReference type="Gene3D" id="2.60.120.10">
    <property type="entry name" value="Jelly Rolls"/>
    <property type="match status" value="1"/>
</dbReference>
<dbReference type="CDD" id="cd00038">
    <property type="entry name" value="CAP_ED"/>
    <property type="match status" value="1"/>
</dbReference>
<protein>
    <recommendedName>
        <fullName evidence="4">HTH crp-type domain-containing protein</fullName>
    </recommendedName>
</protein>
<evidence type="ECO:0000256" key="2">
    <source>
        <dbReference type="ARBA" id="ARBA00023125"/>
    </source>
</evidence>
<dbReference type="InterPro" id="IPR012318">
    <property type="entry name" value="HTH_CRP"/>
</dbReference>
<dbReference type="PANTHER" id="PTHR24567:SF68">
    <property type="entry name" value="DNA-BINDING TRANSCRIPTIONAL DUAL REGULATOR CRP"/>
    <property type="match status" value="1"/>
</dbReference>
<comment type="caution">
    <text evidence="5">The sequence shown here is derived from an EMBL/GenBank/DDBJ whole genome shotgun (WGS) entry which is preliminary data.</text>
</comment>
<dbReference type="PANTHER" id="PTHR24567">
    <property type="entry name" value="CRP FAMILY TRANSCRIPTIONAL REGULATORY PROTEIN"/>
    <property type="match status" value="1"/>
</dbReference>
<feature type="domain" description="HTH crp-type" evidence="4">
    <location>
        <begin position="142"/>
        <end position="216"/>
    </location>
</feature>
<keyword evidence="3" id="KW-0804">Transcription</keyword>
<evidence type="ECO:0000313" key="5">
    <source>
        <dbReference type="EMBL" id="GJE62158.1"/>
    </source>
</evidence>
<dbReference type="PROSITE" id="PS51063">
    <property type="entry name" value="HTH_CRP_2"/>
    <property type="match status" value="1"/>
</dbReference>
<keyword evidence="6" id="KW-1185">Reference proteome</keyword>
<keyword evidence="1" id="KW-0805">Transcription regulation</keyword>
<dbReference type="InterPro" id="IPR036390">
    <property type="entry name" value="WH_DNA-bd_sf"/>
</dbReference>
<dbReference type="Pfam" id="PF13545">
    <property type="entry name" value="HTH_Crp_2"/>
    <property type="match status" value="1"/>
</dbReference>
<proteinExistence type="predicted"/>
<dbReference type="InterPro" id="IPR000595">
    <property type="entry name" value="cNMP-bd_dom"/>
</dbReference>
<dbReference type="InterPro" id="IPR050397">
    <property type="entry name" value="Env_Response_Regulators"/>
</dbReference>
<organism evidence="5 6">
    <name type="scientific">Methylobacterium trifolii</name>
    <dbReference type="NCBI Taxonomy" id="1003092"/>
    <lineage>
        <taxon>Bacteria</taxon>
        <taxon>Pseudomonadati</taxon>
        <taxon>Pseudomonadota</taxon>
        <taxon>Alphaproteobacteria</taxon>
        <taxon>Hyphomicrobiales</taxon>
        <taxon>Methylobacteriaceae</taxon>
        <taxon>Methylobacterium</taxon>
    </lineage>
</organism>
<reference evidence="5" key="2">
    <citation type="submission" date="2021-08" db="EMBL/GenBank/DDBJ databases">
        <authorList>
            <person name="Tani A."/>
            <person name="Ola A."/>
            <person name="Ogura Y."/>
            <person name="Katsura K."/>
            <person name="Hayashi T."/>
        </authorList>
    </citation>
    <scope>NUCLEOTIDE SEQUENCE</scope>
    <source>
        <strain evidence="5">DSM 23632</strain>
    </source>
</reference>
<name>A0ABQ4U3V2_9HYPH</name>
<evidence type="ECO:0000259" key="4">
    <source>
        <dbReference type="PROSITE" id="PS51063"/>
    </source>
</evidence>
<evidence type="ECO:0000256" key="3">
    <source>
        <dbReference type="ARBA" id="ARBA00023163"/>
    </source>
</evidence>